<dbReference type="AlphaFoldDB" id="A0A931AA49"/>
<comment type="subcellular location">
    <subcellularLocation>
        <location evidence="1 7">Cell membrane</location>
        <topology evidence="1 7">Multi-pass membrane protein</topology>
    </subcellularLocation>
</comment>
<dbReference type="EMBL" id="JADOGI010000025">
    <property type="protein sequence ID" value="MBF8186299.1"/>
    <property type="molecule type" value="Genomic_DNA"/>
</dbReference>
<gene>
    <name evidence="9" type="ORF">ITP53_11175</name>
</gene>
<sequence length="347" mass="37172">MVYDDVEVPRSPASTPSVKATVKRTRGGGVRARRLAGKAVQLVTVLLIVSFGTFMLSALLPGDPAVAILGEGQPPEAYAQVRQELGLNDPLLGRYVDWLGSVLRGDFGTSLIPPRSNVTERLLAAFPVSLQLAVMALILALLISIPLAMISAYRAGGVVDRIVSAITFGILSVPSFVAGLLLIAVAVNQFELFPRAHWVRITESLPDNLYHAFLPMVTIALLEIPTFTRLLRSDLVNTLQEDFVLASRAKGMPSWRIMLFDAFRPSSYSIITVVGLSLASLIGSTVIVETLFSLPGMGSLVVKAAGQGDLPIVQGAVLVIAVTYVVINTLVDAAYSIVDPRIRRAQS</sequence>
<evidence type="ECO:0000256" key="3">
    <source>
        <dbReference type="ARBA" id="ARBA00022475"/>
    </source>
</evidence>
<evidence type="ECO:0000256" key="4">
    <source>
        <dbReference type="ARBA" id="ARBA00022692"/>
    </source>
</evidence>
<feature type="transmembrane region" description="Helical" evidence="7">
    <location>
        <begin position="312"/>
        <end position="338"/>
    </location>
</feature>
<dbReference type="SUPFAM" id="SSF161098">
    <property type="entry name" value="MetI-like"/>
    <property type="match status" value="1"/>
</dbReference>
<evidence type="ECO:0000256" key="2">
    <source>
        <dbReference type="ARBA" id="ARBA00022448"/>
    </source>
</evidence>
<dbReference type="PROSITE" id="PS50928">
    <property type="entry name" value="ABC_TM1"/>
    <property type="match status" value="1"/>
</dbReference>
<dbReference type="GO" id="GO:0005886">
    <property type="term" value="C:plasma membrane"/>
    <property type="evidence" value="ECO:0007669"/>
    <property type="project" value="UniProtKB-SubCell"/>
</dbReference>
<comment type="caution">
    <text evidence="9">The sequence shown here is derived from an EMBL/GenBank/DDBJ whole genome shotgun (WGS) entry which is preliminary data.</text>
</comment>
<keyword evidence="5 7" id="KW-1133">Transmembrane helix</keyword>
<evidence type="ECO:0000256" key="6">
    <source>
        <dbReference type="ARBA" id="ARBA00023136"/>
    </source>
</evidence>
<name>A0A931AA49_9ACTN</name>
<dbReference type="PANTHER" id="PTHR43163">
    <property type="entry name" value="DIPEPTIDE TRANSPORT SYSTEM PERMEASE PROTEIN DPPB-RELATED"/>
    <property type="match status" value="1"/>
</dbReference>
<dbReference type="Gene3D" id="1.10.3720.10">
    <property type="entry name" value="MetI-like"/>
    <property type="match status" value="1"/>
</dbReference>
<dbReference type="CDD" id="cd06261">
    <property type="entry name" value="TM_PBP2"/>
    <property type="match status" value="1"/>
</dbReference>
<evidence type="ECO:0000259" key="8">
    <source>
        <dbReference type="PROSITE" id="PS50928"/>
    </source>
</evidence>
<comment type="similarity">
    <text evidence="7">Belongs to the binding-protein-dependent transport system permease family.</text>
</comment>
<keyword evidence="6 7" id="KW-0472">Membrane</keyword>
<feature type="transmembrane region" description="Helical" evidence="7">
    <location>
        <begin position="128"/>
        <end position="150"/>
    </location>
</feature>
<dbReference type="InterPro" id="IPR000515">
    <property type="entry name" value="MetI-like"/>
</dbReference>
<dbReference type="Pfam" id="PF19300">
    <property type="entry name" value="BPD_transp_1_N"/>
    <property type="match status" value="1"/>
</dbReference>
<keyword evidence="3" id="KW-1003">Cell membrane</keyword>
<evidence type="ECO:0000313" key="9">
    <source>
        <dbReference type="EMBL" id="MBF8186299.1"/>
    </source>
</evidence>
<evidence type="ECO:0000256" key="7">
    <source>
        <dbReference type="RuleBase" id="RU363032"/>
    </source>
</evidence>
<feature type="transmembrane region" description="Helical" evidence="7">
    <location>
        <begin position="39"/>
        <end position="60"/>
    </location>
</feature>
<evidence type="ECO:0000256" key="1">
    <source>
        <dbReference type="ARBA" id="ARBA00004651"/>
    </source>
</evidence>
<keyword evidence="4 7" id="KW-0812">Transmembrane</keyword>
<evidence type="ECO:0000256" key="5">
    <source>
        <dbReference type="ARBA" id="ARBA00022989"/>
    </source>
</evidence>
<feature type="transmembrane region" description="Helical" evidence="7">
    <location>
        <begin position="210"/>
        <end position="231"/>
    </location>
</feature>
<accession>A0A931AA49</accession>
<keyword evidence="10" id="KW-1185">Reference proteome</keyword>
<dbReference type="GO" id="GO:0055085">
    <property type="term" value="P:transmembrane transport"/>
    <property type="evidence" value="ECO:0007669"/>
    <property type="project" value="InterPro"/>
</dbReference>
<dbReference type="Pfam" id="PF00528">
    <property type="entry name" value="BPD_transp_1"/>
    <property type="match status" value="1"/>
</dbReference>
<proteinExistence type="inferred from homology"/>
<dbReference type="PANTHER" id="PTHR43163:SF6">
    <property type="entry name" value="DIPEPTIDE TRANSPORT SYSTEM PERMEASE PROTEIN DPPB-RELATED"/>
    <property type="match status" value="1"/>
</dbReference>
<keyword evidence="2 7" id="KW-0813">Transport</keyword>
<protein>
    <submittedName>
        <fullName evidence="9">ABC transporter permease</fullName>
    </submittedName>
</protein>
<dbReference type="InterPro" id="IPR035906">
    <property type="entry name" value="MetI-like_sf"/>
</dbReference>
<evidence type="ECO:0000313" key="10">
    <source>
        <dbReference type="Proteomes" id="UP000605361"/>
    </source>
</evidence>
<feature type="transmembrane region" description="Helical" evidence="7">
    <location>
        <begin position="268"/>
        <end position="292"/>
    </location>
</feature>
<dbReference type="Proteomes" id="UP000605361">
    <property type="component" value="Unassembled WGS sequence"/>
</dbReference>
<feature type="transmembrane region" description="Helical" evidence="7">
    <location>
        <begin position="162"/>
        <end position="190"/>
    </location>
</feature>
<dbReference type="InterPro" id="IPR045621">
    <property type="entry name" value="BPD_transp_1_N"/>
</dbReference>
<feature type="domain" description="ABC transmembrane type-1" evidence="8">
    <location>
        <begin position="126"/>
        <end position="331"/>
    </location>
</feature>
<reference evidence="9" key="1">
    <citation type="submission" date="2020-11" db="EMBL/GenBank/DDBJ databases">
        <title>Whole-genome analyses of Nonomuraea sp. K274.</title>
        <authorList>
            <person name="Veyisoglu A."/>
        </authorList>
    </citation>
    <scope>NUCLEOTIDE SEQUENCE</scope>
    <source>
        <strain evidence="9">K274</strain>
    </source>
</reference>
<organism evidence="9 10">
    <name type="scientific">Nonomuraea cypriaca</name>
    <dbReference type="NCBI Taxonomy" id="1187855"/>
    <lineage>
        <taxon>Bacteria</taxon>
        <taxon>Bacillati</taxon>
        <taxon>Actinomycetota</taxon>
        <taxon>Actinomycetes</taxon>
        <taxon>Streptosporangiales</taxon>
        <taxon>Streptosporangiaceae</taxon>
        <taxon>Nonomuraea</taxon>
    </lineage>
</organism>